<accession>A0A845L536</accession>
<protein>
    <submittedName>
        <fullName evidence="2">Uncharacterized protein</fullName>
    </submittedName>
</protein>
<sequence>MAQAQNNGTPAWLIQRAKELKEAEALEFTRAKASVPEWLYGAIVPIERNMKLNNQPAAIDANARSLGLWSGDKGTFITIARPYLSVEGRVAWARYEHREKGAKLHILPVEFDTQTKLARVTVQSEIYGNVTATAKLGIGGQGVDSTNPFENAETSVIGRALGLLGYVLIGSGMASAEEVENAMREQGDPLPPPPPSGVVEGGKGKESNPSESGKNKSNPSPQSPSAFTIAGTVITEPKGPVDGNGTRLAMVMVDCGNGQKAKVYGMADQADVVAGWKVGQAIEIQVMKNKEGNLIFV</sequence>
<dbReference type="RefSeq" id="WP_161259927.1">
    <property type="nucleotide sequence ID" value="NZ_WXEY01000038.1"/>
</dbReference>
<dbReference type="EMBL" id="WXEY01000038">
    <property type="protein sequence ID" value="MZP31413.1"/>
    <property type="molecule type" value="Genomic_DNA"/>
</dbReference>
<dbReference type="Proteomes" id="UP000463470">
    <property type="component" value="Unassembled WGS sequence"/>
</dbReference>
<dbReference type="OrthoDB" id="2080015at2"/>
<feature type="region of interest" description="Disordered" evidence="1">
    <location>
        <begin position="179"/>
        <end position="227"/>
    </location>
</feature>
<feature type="compositionally biased region" description="Low complexity" evidence="1">
    <location>
        <begin position="215"/>
        <end position="225"/>
    </location>
</feature>
<gene>
    <name evidence="2" type="ORF">GTO91_17090</name>
</gene>
<proteinExistence type="predicted"/>
<organism evidence="2 3">
    <name type="scientific">Heliomicrobium undosum</name>
    <dbReference type="NCBI Taxonomy" id="121734"/>
    <lineage>
        <taxon>Bacteria</taxon>
        <taxon>Bacillati</taxon>
        <taxon>Bacillota</taxon>
        <taxon>Clostridia</taxon>
        <taxon>Eubacteriales</taxon>
        <taxon>Heliobacteriaceae</taxon>
        <taxon>Heliomicrobium</taxon>
    </lineage>
</organism>
<evidence type="ECO:0000313" key="2">
    <source>
        <dbReference type="EMBL" id="MZP31413.1"/>
    </source>
</evidence>
<name>A0A845L536_9FIRM</name>
<dbReference type="AlphaFoldDB" id="A0A845L536"/>
<evidence type="ECO:0000313" key="3">
    <source>
        <dbReference type="Proteomes" id="UP000463470"/>
    </source>
</evidence>
<evidence type="ECO:0000256" key="1">
    <source>
        <dbReference type="SAM" id="MobiDB-lite"/>
    </source>
</evidence>
<comment type="caution">
    <text evidence="2">The sequence shown here is derived from an EMBL/GenBank/DDBJ whole genome shotgun (WGS) entry which is preliminary data.</text>
</comment>
<keyword evidence="3" id="KW-1185">Reference proteome</keyword>
<reference evidence="2 3" key="1">
    <citation type="submission" date="2020-01" db="EMBL/GenBank/DDBJ databases">
        <title>Whole-genome sequence of Heliobacterium undosum DSM 13378.</title>
        <authorList>
            <person name="Kyndt J.A."/>
            <person name="Meyer T.E."/>
        </authorList>
    </citation>
    <scope>NUCLEOTIDE SEQUENCE [LARGE SCALE GENOMIC DNA]</scope>
    <source>
        <strain evidence="2 3">DSM 13378</strain>
    </source>
</reference>